<dbReference type="PANTHER" id="PTHR37943:SF1">
    <property type="entry name" value="PROTEIN VES"/>
    <property type="match status" value="1"/>
</dbReference>
<dbReference type="PANTHER" id="PTHR37943">
    <property type="entry name" value="PROTEIN VES"/>
    <property type="match status" value="1"/>
</dbReference>
<sequence>MMHFFHLRDLPVSRWRNGGGETREIVRFPAGQDTFGWRASIATISASGAFSRFPATDRVITLLQGDGVELEFDGKPPHALRVNQPFCFAGEESVYARLHGDASLDFNIMTARDSFSARVCVSGETQRAETGVAWVIAGQWRAAGRPLSAGQGAWWLQDGAAFIPHSADAQLLFASIIPRQAIG</sequence>
<dbReference type="EMBL" id="VYKJ01000004">
    <property type="protein sequence ID" value="KAA9000676.1"/>
    <property type="molecule type" value="Genomic_DNA"/>
</dbReference>
<dbReference type="AlphaFoldDB" id="A0A5J5G1Q3"/>
<name>A0A5J5G1Q3_9GAMM</name>
<dbReference type="InterPro" id="IPR014710">
    <property type="entry name" value="RmlC-like_jellyroll"/>
</dbReference>
<organism evidence="1 2">
    <name type="scientific">Affinibrenneria salicis</name>
    <dbReference type="NCBI Taxonomy" id="2590031"/>
    <lineage>
        <taxon>Bacteria</taxon>
        <taxon>Pseudomonadati</taxon>
        <taxon>Pseudomonadota</taxon>
        <taxon>Gammaproteobacteria</taxon>
        <taxon>Enterobacterales</taxon>
        <taxon>Pectobacteriaceae</taxon>
        <taxon>Affinibrenneria</taxon>
    </lineage>
</organism>
<dbReference type="Proteomes" id="UP000335415">
    <property type="component" value="Unassembled WGS sequence"/>
</dbReference>
<dbReference type="SUPFAM" id="SSF51182">
    <property type="entry name" value="RmlC-like cupins"/>
    <property type="match status" value="1"/>
</dbReference>
<evidence type="ECO:0000313" key="1">
    <source>
        <dbReference type="EMBL" id="KAA9000676.1"/>
    </source>
</evidence>
<proteinExistence type="predicted"/>
<dbReference type="CDD" id="cd20293">
    <property type="entry name" value="cupin_HutD_N"/>
    <property type="match status" value="1"/>
</dbReference>
<gene>
    <name evidence="1" type="ORF">FJU30_10695</name>
</gene>
<dbReference type="InterPro" id="IPR010282">
    <property type="entry name" value="Uncharacterised_HutD/Ves"/>
</dbReference>
<keyword evidence="2" id="KW-1185">Reference proteome</keyword>
<protein>
    <submittedName>
        <fullName evidence="1">HutD family protein</fullName>
    </submittedName>
</protein>
<dbReference type="RefSeq" id="WP_150434943.1">
    <property type="nucleotide sequence ID" value="NZ_VYKJ01000004.1"/>
</dbReference>
<dbReference type="Pfam" id="PF05962">
    <property type="entry name" value="HutD"/>
    <property type="match status" value="1"/>
</dbReference>
<comment type="caution">
    <text evidence="1">The sequence shown here is derived from an EMBL/GenBank/DDBJ whole genome shotgun (WGS) entry which is preliminary data.</text>
</comment>
<evidence type="ECO:0000313" key="2">
    <source>
        <dbReference type="Proteomes" id="UP000335415"/>
    </source>
</evidence>
<dbReference type="InterPro" id="IPR011051">
    <property type="entry name" value="RmlC_Cupin_sf"/>
</dbReference>
<dbReference type="Gene3D" id="2.60.120.10">
    <property type="entry name" value="Jelly Rolls"/>
    <property type="match status" value="1"/>
</dbReference>
<reference evidence="1 2" key="1">
    <citation type="submission" date="2019-09" db="EMBL/GenBank/DDBJ databases">
        <authorList>
            <person name="Li Y."/>
        </authorList>
    </citation>
    <scope>NUCLEOTIDE SEQUENCE [LARGE SCALE GENOMIC DNA]</scope>
    <source>
        <strain evidence="1 2">L3-3HA</strain>
    </source>
</reference>
<dbReference type="OrthoDB" id="9800082at2"/>
<accession>A0A5J5G1Q3</accession>